<protein>
    <submittedName>
        <fullName evidence="5">Uncharacterized protein</fullName>
    </submittedName>
</protein>
<feature type="compositionally biased region" description="Low complexity" evidence="1">
    <location>
        <begin position="465"/>
        <end position="492"/>
    </location>
</feature>
<dbReference type="Proteomes" id="UP000198902">
    <property type="component" value="Unassembled WGS sequence"/>
</dbReference>
<sequence length="499" mass="52603">MKTLSIDSTVSDAAEMRSPAVADADSVKRVILVPPPCTLTAMKALPLVVVMLLVASPVLGAVGPADGSTRSMAPDGEVSAQVESPTNETTHVLDVPSSALVRSTVEAHHVDLGPSLDFSALRAGGQIQTGASIERIESATDDSTRQQLILDELNSIEQRAIALQSAQRSAIERFNADDITARDLLIELARIDAEARELDERRVALRDITTETPDFSISSGRLAALERELDTFTGPVRRHAVSVVTGQSDPARFSVRTSETGVVLSVVTDGEYVREAYRADLRNRDQNTVSYEEALDIVAEDYPTIYSSRAAQNGTNVISAGDSHRVRINYRDGQLTAYVDAGTGRVFKESQTRPLESITARDSATGVRDGLALTVDRTYPGGPLRIGLNESESGDPVDANVTIGLEATQESTLLGHTGSDGTIWTVSPSAPYTVTVIRGNSAVVLTTSPTPMPYLAGNATAAENGTSPTVTSTPTESTESTGSVSTVSQSGPAGPPADG</sequence>
<evidence type="ECO:0000313" key="5">
    <source>
        <dbReference type="EMBL" id="CQR51337.1"/>
    </source>
</evidence>
<accession>A0A0D6JTH9</accession>
<feature type="domain" description="DUF7096" evidence="4">
    <location>
        <begin position="43"/>
        <end position="248"/>
    </location>
</feature>
<evidence type="ECO:0000256" key="1">
    <source>
        <dbReference type="SAM" id="MobiDB-lite"/>
    </source>
</evidence>
<evidence type="ECO:0000259" key="4">
    <source>
        <dbReference type="Pfam" id="PF23379"/>
    </source>
</evidence>
<keyword evidence="6" id="KW-1185">Reference proteome</keyword>
<feature type="region of interest" description="Disordered" evidence="1">
    <location>
        <begin position="455"/>
        <end position="499"/>
    </location>
</feature>
<evidence type="ECO:0000259" key="2">
    <source>
        <dbReference type="Pfam" id="PF23374"/>
    </source>
</evidence>
<dbReference type="InterPro" id="IPR055520">
    <property type="entry name" value="DUF7094"/>
</dbReference>
<organism evidence="5 6">
    <name type="scientific">Haloferax massiliensis</name>
    <dbReference type="NCBI Taxonomy" id="1476858"/>
    <lineage>
        <taxon>Archaea</taxon>
        <taxon>Methanobacteriati</taxon>
        <taxon>Methanobacteriota</taxon>
        <taxon>Stenosarchaea group</taxon>
        <taxon>Halobacteria</taxon>
        <taxon>Halobacteriales</taxon>
        <taxon>Haloferacaceae</taxon>
        <taxon>Haloferax</taxon>
    </lineage>
</organism>
<feature type="domain" description="Fibronectin-III type-like" evidence="2">
    <location>
        <begin position="363"/>
        <end position="444"/>
    </location>
</feature>
<dbReference type="Pfam" id="PF23375">
    <property type="entry name" value="DUF7094"/>
    <property type="match status" value="1"/>
</dbReference>
<dbReference type="Pfam" id="PF23374">
    <property type="entry name" value="Fn3_arc"/>
    <property type="match status" value="1"/>
</dbReference>
<evidence type="ECO:0000313" key="6">
    <source>
        <dbReference type="Proteomes" id="UP000198902"/>
    </source>
</evidence>
<dbReference type="EMBL" id="CSTE01000002">
    <property type="protein sequence ID" value="CQR51337.1"/>
    <property type="molecule type" value="Genomic_DNA"/>
</dbReference>
<dbReference type="AlphaFoldDB" id="A0A0D6JTH9"/>
<dbReference type="InterPro" id="IPR055522">
    <property type="entry name" value="DUF7096"/>
</dbReference>
<proteinExistence type="predicted"/>
<feature type="domain" description="DUF7094" evidence="3">
    <location>
        <begin position="253"/>
        <end position="358"/>
    </location>
</feature>
<dbReference type="Pfam" id="PF23379">
    <property type="entry name" value="DUF7096"/>
    <property type="match status" value="1"/>
</dbReference>
<dbReference type="InterPro" id="IPR056397">
    <property type="entry name" value="Fn3_arc"/>
</dbReference>
<gene>
    <name evidence="5" type="ORF">BN996_02698</name>
</gene>
<reference evidence="6" key="1">
    <citation type="submission" date="2015-03" db="EMBL/GenBank/DDBJ databases">
        <authorList>
            <person name="Urmite Genomes"/>
        </authorList>
    </citation>
    <scope>NUCLEOTIDE SEQUENCE [LARGE SCALE GENOMIC DNA]</scope>
    <source>
        <strain evidence="6">Arc-Hr</strain>
    </source>
</reference>
<name>A0A0D6JTH9_9EURY</name>
<evidence type="ECO:0000259" key="3">
    <source>
        <dbReference type="Pfam" id="PF23375"/>
    </source>
</evidence>